<protein>
    <submittedName>
        <fullName evidence="3">Uncharacterized protein</fullName>
    </submittedName>
</protein>
<dbReference type="OrthoDB" id="9976395at2"/>
<dbReference type="Proteomes" id="UP000265431">
    <property type="component" value="Unassembled WGS sequence"/>
</dbReference>
<sequence>MGIEILYFIGAIILFVVLIWAVTRSRLKSPKARAIREEAAREEYNNPEQFEKDRDKLAAKAEQAEKEARR</sequence>
<proteinExistence type="predicted"/>
<evidence type="ECO:0000313" key="3">
    <source>
        <dbReference type="EMBL" id="RIJ26328.1"/>
    </source>
</evidence>
<keyword evidence="2" id="KW-0472">Membrane</keyword>
<dbReference type="AlphaFoldDB" id="A0A399R4W2"/>
<evidence type="ECO:0000256" key="2">
    <source>
        <dbReference type="SAM" id="Phobius"/>
    </source>
</evidence>
<dbReference type="RefSeq" id="WP_119377926.1">
    <property type="nucleotide sequence ID" value="NZ_QWGB01000002.1"/>
</dbReference>
<comment type="caution">
    <text evidence="3">The sequence shown here is derived from an EMBL/GenBank/DDBJ whole genome shotgun (WGS) entry which is preliminary data.</text>
</comment>
<keyword evidence="4" id="KW-1185">Reference proteome</keyword>
<name>A0A399R4W2_9PROT</name>
<feature type="transmembrane region" description="Helical" evidence="2">
    <location>
        <begin position="6"/>
        <end position="23"/>
    </location>
</feature>
<evidence type="ECO:0000313" key="4">
    <source>
        <dbReference type="Proteomes" id="UP000265431"/>
    </source>
</evidence>
<dbReference type="EMBL" id="QWGB01000002">
    <property type="protein sequence ID" value="RIJ26328.1"/>
    <property type="molecule type" value="Genomic_DNA"/>
</dbReference>
<organism evidence="3 4">
    <name type="scientific">Henriciella barbarensis</name>
    <dbReference type="NCBI Taxonomy" id="86342"/>
    <lineage>
        <taxon>Bacteria</taxon>
        <taxon>Pseudomonadati</taxon>
        <taxon>Pseudomonadota</taxon>
        <taxon>Alphaproteobacteria</taxon>
        <taxon>Hyphomonadales</taxon>
        <taxon>Hyphomonadaceae</taxon>
        <taxon>Henriciella</taxon>
    </lineage>
</organism>
<keyword evidence="2" id="KW-0812">Transmembrane</keyword>
<gene>
    <name evidence="3" type="ORF">D1224_00165</name>
</gene>
<keyword evidence="2" id="KW-1133">Transmembrane helix</keyword>
<reference evidence="3 4" key="1">
    <citation type="submission" date="2018-08" db="EMBL/GenBank/DDBJ databases">
        <title>Henriciella mobilis sp. nov., isolated from seawater.</title>
        <authorList>
            <person name="Cheng H."/>
            <person name="Wu Y.-H."/>
            <person name="Xu X.-W."/>
            <person name="Guo L.-L."/>
        </authorList>
    </citation>
    <scope>NUCLEOTIDE SEQUENCE [LARGE SCALE GENOMIC DNA]</scope>
    <source>
        <strain evidence="3 4">CCUG66934</strain>
    </source>
</reference>
<accession>A0A399R4W2</accession>
<evidence type="ECO:0000256" key="1">
    <source>
        <dbReference type="SAM" id="MobiDB-lite"/>
    </source>
</evidence>
<feature type="region of interest" description="Disordered" evidence="1">
    <location>
        <begin position="42"/>
        <end position="70"/>
    </location>
</feature>